<feature type="transmembrane region" description="Helical" evidence="1">
    <location>
        <begin position="12"/>
        <end position="34"/>
    </location>
</feature>
<keyword evidence="1" id="KW-0472">Membrane</keyword>
<evidence type="ECO:0000313" key="3">
    <source>
        <dbReference type="Proteomes" id="UP000178106"/>
    </source>
</evidence>
<gene>
    <name evidence="2" type="ORF">A2494_00515</name>
</gene>
<accession>A0A1G2DSI1</accession>
<comment type="caution">
    <text evidence="2">The sequence shown here is derived from an EMBL/GenBank/DDBJ whole genome shotgun (WGS) entry which is preliminary data.</text>
</comment>
<reference evidence="2 3" key="1">
    <citation type="journal article" date="2016" name="Nat. Commun.">
        <title>Thousands of microbial genomes shed light on interconnected biogeochemical processes in an aquifer system.</title>
        <authorList>
            <person name="Anantharaman K."/>
            <person name="Brown C.T."/>
            <person name="Hug L.A."/>
            <person name="Sharon I."/>
            <person name="Castelle C.J."/>
            <person name="Probst A.J."/>
            <person name="Thomas B.C."/>
            <person name="Singh A."/>
            <person name="Wilkins M.J."/>
            <person name="Karaoz U."/>
            <person name="Brodie E.L."/>
            <person name="Williams K.H."/>
            <person name="Hubbard S.S."/>
            <person name="Banfield J.F."/>
        </authorList>
    </citation>
    <scope>NUCLEOTIDE SEQUENCE [LARGE SCALE GENOMIC DNA]</scope>
</reference>
<dbReference type="AlphaFoldDB" id="A0A1G2DSI1"/>
<keyword evidence="1" id="KW-1133">Transmembrane helix</keyword>
<dbReference type="Proteomes" id="UP000178106">
    <property type="component" value="Unassembled WGS sequence"/>
</dbReference>
<feature type="transmembrane region" description="Helical" evidence="1">
    <location>
        <begin position="46"/>
        <end position="63"/>
    </location>
</feature>
<sequence>MKETLARKEIMTFDLFIMGVVASFGIYIASIIILLCMNTPFVKLNIGRWFLGGLLLLWTGIIMRATMHAEITLLCETATKAFKHTMRSLLHIFLYS</sequence>
<organism evidence="2 3">
    <name type="scientific">Candidatus Lloydbacteria bacterium RIFOXYC12_FULL_46_25</name>
    <dbReference type="NCBI Taxonomy" id="1798670"/>
    <lineage>
        <taxon>Bacteria</taxon>
        <taxon>Candidatus Lloydiibacteriota</taxon>
    </lineage>
</organism>
<keyword evidence="1" id="KW-0812">Transmembrane</keyword>
<evidence type="ECO:0000313" key="2">
    <source>
        <dbReference type="EMBL" id="OGZ16352.1"/>
    </source>
</evidence>
<name>A0A1G2DSI1_9BACT</name>
<proteinExistence type="predicted"/>
<evidence type="ECO:0000256" key="1">
    <source>
        <dbReference type="SAM" id="Phobius"/>
    </source>
</evidence>
<dbReference type="EMBL" id="MHLU01000176">
    <property type="protein sequence ID" value="OGZ16352.1"/>
    <property type="molecule type" value="Genomic_DNA"/>
</dbReference>
<protein>
    <submittedName>
        <fullName evidence="2">Uncharacterized protein</fullName>
    </submittedName>
</protein>